<gene>
    <name evidence="2" type="ORF">HDF17_001422</name>
</gene>
<protein>
    <submittedName>
        <fullName evidence="2">Uncharacterized protein</fullName>
    </submittedName>
</protein>
<dbReference type="RefSeq" id="WP_179489119.1">
    <property type="nucleotide sequence ID" value="NZ_JACCCW010000001.1"/>
</dbReference>
<evidence type="ECO:0000313" key="3">
    <source>
        <dbReference type="Proteomes" id="UP000589520"/>
    </source>
</evidence>
<feature type="compositionally biased region" description="Acidic residues" evidence="1">
    <location>
        <begin position="34"/>
        <end position="49"/>
    </location>
</feature>
<accession>A0A7Y9TGT5</accession>
<evidence type="ECO:0000256" key="1">
    <source>
        <dbReference type="SAM" id="MobiDB-lite"/>
    </source>
</evidence>
<dbReference type="Proteomes" id="UP000589520">
    <property type="component" value="Unassembled WGS sequence"/>
</dbReference>
<sequence>MMVESEREMVRKYPDPAAPNEERFTSLQPTYEDSVPDDDTADWDDDRIS</sequence>
<reference evidence="2 3" key="1">
    <citation type="submission" date="2020-07" db="EMBL/GenBank/DDBJ databases">
        <title>Genomic Encyclopedia of Type Strains, Phase IV (KMG-V): Genome sequencing to study the core and pangenomes of soil and plant-associated prokaryotes.</title>
        <authorList>
            <person name="Whitman W."/>
        </authorList>
    </citation>
    <scope>NUCLEOTIDE SEQUENCE [LARGE SCALE GENOMIC DNA]</scope>
    <source>
        <strain evidence="2 3">X4EP2</strain>
    </source>
</reference>
<name>A0A7Y9TGT5_9BACT</name>
<feature type="compositionally biased region" description="Basic and acidic residues" evidence="1">
    <location>
        <begin position="1"/>
        <end position="24"/>
    </location>
</feature>
<organism evidence="2 3">
    <name type="scientific">Granulicella arctica</name>
    <dbReference type="NCBI Taxonomy" id="940613"/>
    <lineage>
        <taxon>Bacteria</taxon>
        <taxon>Pseudomonadati</taxon>
        <taxon>Acidobacteriota</taxon>
        <taxon>Terriglobia</taxon>
        <taxon>Terriglobales</taxon>
        <taxon>Acidobacteriaceae</taxon>
        <taxon>Granulicella</taxon>
    </lineage>
</organism>
<dbReference type="AlphaFoldDB" id="A0A7Y9TGT5"/>
<evidence type="ECO:0000313" key="2">
    <source>
        <dbReference type="EMBL" id="NYF79135.1"/>
    </source>
</evidence>
<dbReference type="EMBL" id="JACCCW010000001">
    <property type="protein sequence ID" value="NYF79135.1"/>
    <property type="molecule type" value="Genomic_DNA"/>
</dbReference>
<feature type="region of interest" description="Disordered" evidence="1">
    <location>
        <begin position="1"/>
        <end position="49"/>
    </location>
</feature>
<comment type="caution">
    <text evidence="2">The sequence shown here is derived from an EMBL/GenBank/DDBJ whole genome shotgun (WGS) entry which is preliminary data.</text>
</comment>
<proteinExistence type="predicted"/>
<keyword evidence="3" id="KW-1185">Reference proteome</keyword>